<evidence type="ECO:0000313" key="20">
    <source>
        <dbReference type="Proteomes" id="UP000060345"/>
    </source>
</evidence>
<dbReference type="Proteomes" id="UP000060345">
    <property type="component" value="Chromosome 1"/>
</dbReference>
<dbReference type="EMBL" id="CP012074">
    <property type="protein sequence ID" value="AKU69038.1"/>
    <property type="molecule type" value="Genomic_DNA"/>
</dbReference>
<evidence type="ECO:0000256" key="3">
    <source>
        <dbReference type="ARBA" id="ARBA00022475"/>
    </source>
</evidence>
<keyword evidence="10" id="KW-0573">Peptidoglycan synthesis</keyword>
<evidence type="ECO:0000256" key="5">
    <source>
        <dbReference type="ARBA" id="ARBA00022645"/>
    </source>
</evidence>
<dbReference type="Proteomes" id="UP000682005">
    <property type="component" value="Chromosome 1"/>
</dbReference>
<dbReference type="InterPro" id="IPR005311">
    <property type="entry name" value="PBP_dimer"/>
</dbReference>
<evidence type="ECO:0000256" key="10">
    <source>
        <dbReference type="ARBA" id="ARBA00022984"/>
    </source>
</evidence>
<dbReference type="InterPro" id="IPR036138">
    <property type="entry name" value="PBP_dimer_sf"/>
</dbReference>
<evidence type="ECO:0000256" key="8">
    <source>
        <dbReference type="ARBA" id="ARBA00022801"/>
    </source>
</evidence>
<evidence type="ECO:0000259" key="16">
    <source>
        <dbReference type="Pfam" id="PF00905"/>
    </source>
</evidence>
<dbReference type="InterPro" id="IPR001460">
    <property type="entry name" value="PCN-bd_Tpept"/>
</dbReference>
<dbReference type="NCBIfam" id="TIGR03423">
    <property type="entry name" value="pbp2_mrdA"/>
    <property type="match status" value="1"/>
</dbReference>
<evidence type="ECO:0000256" key="14">
    <source>
        <dbReference type="SAM" id="MobiDB-lite"/>
    </source>
</evidence>
<dbReference type="FunFam" id="3.40.710.10:FF:000024">
    <property type="entry name" value="Penicillin-binding protein 2"/>
    <property type="match status" value="1"/>
</dbReference>
<dbReference type="InterPro" id="IPR012338">
    <property type="entry name" value="Beta-lactam/transpept-like"/>
</dbReference>
<evidence type="ECO:0000256" key="11">
    <source>
        <dbReference type="ARBA" id="ARBA00022989"/>
    </source>
</evidence>
<keyword evidence="4" id="KW-0997">Cell inner membrane</keyword>
<dbReference type="SUPFAM" id="SSF56601">
    <property type="entry name" value="beta-lactamase/transpeptidase-like"/>
    <property type="match status" value="1"/>
</dbReference>
<dbReference type="RefSeq" id="WP_025077537.1">
    <property type="nucleotide sequence ID" value="NZ_BAKO01000002.1"/>
</dbReference>
<dbReference type="GO" id="GO:0071555">
    <property type="term" value="P:cell wall organization"/>
    <property type="evidence" value="ECO:0007669"/>
    <property type="project" value="UniProtKB-KW"/>
</dbReference>
<dbReference type="GO" id="GO:0005886">
    <property type="term" value="C:plasma membrane"/>
    <property type="evidence" value="ECO:0007669"/>
    <property type="project" value="UniProtKB-SubCell"/>
</dbReference>
<keyword evidence="8 19" id="KW-0378">Hydrolase</keyword>
<reference evidence="18 20" key="1">
    <citation type="submission" date="2015-07" db="EMBL/GenBank/DDBJ databases">
        <authorList>
            <person name="Noorani M."/>
        </authorList>
    </citation>
    <scope>NUCLEOTIDE SEQUENCE [LARGE SCALE GENOMIC DNA]</scope>
    <source>
        <strain evidence="18 20">W1435</strain>
    </source>
</reference>
<comment type="subcellular location">
    <subcellularLocation>
        <location evidence="2">Cell membrane</location>
    </subcellularLocation>
    <subcellularLocation>
        <location evidence="1">Membrane</location>
        <topology evidence="1">Single-pass membrane protein</topology>
    </subcellularLocation>
</comment>
<keyword evidence="21" id="KW-1185">Reference proteome</keyword>
<evidence type="ECO:0000256" key="6">
    <source>
        <dbReference type="ARBA" id="ARBA00022670"/>
    </source>
</evidence>
<name>A0A0K1NJJ0_9BACT</name>
<evidence type="ECO:0000256" key="13">
    <source>
        <dbReference type="ARBA" id="ARBA00023316"/>
    </source>
</evidence>
<keyword evidence="3" id="KW-1003">Cell membrane</keyword>
<accession>A0A0K1NJJ0</accession>
<dbReference type="Gene3D" id="3.90.1310.10">
    <property type="entry name" value="Penicillin-binding protein 2a (Domain 2)"/>
    <property type="match status" value="1"/>
</dbReference>
<dbReference type="Gene3D" id="3.30.1390.30">
    <property type="entry name" value="Penicillin-binding protein 2a, domain 3"/>
    <property type="match status" value="1"/>
</dbReference>
<dbReference type="eggNOG" id="COG0768">
    <property type="taxonomic scope" value="Bacteria"/>
</dbReference>
<keyword evidence="9" id="KW-0133">Cell shape</keyword>
<feature type="transmembrane region" description="Helical" evidence="15">
    <location>
        <begin position="12"/>
        <end position="34"/>
    </location>
</feature>
<dbReference type="GO" id="GO:0009002">
    <property type="term" value="F:serine-type D-Ala-D-Ala carboxypeptidase activity"/>
    <property type="evidence" value="ECO:0007669"/>
    <property type="project" value="UniProtKB-EC"/>
</dbReference>
<dbReference type="OrthoDB" id="9766847at2"/>
<reference evidence="19 21" key="2">
    <citation type="submission" date="2021-03" db="EMBL/GenBank/DDBJ databases">
        <title>Human Oral Microbial Genomes.</title>
        <authorList>
            <person name="Johnston C.D."/>
            <person name="Chen T."/>
            <person name="Dewhirst F.E."/>
        </authorList>
    </citation>
    <scope>NUCLEOTIDE SEQUENCE [LARGE SCALE GENOMIC DNA]</scope>
    <source>
        <strain evidence="19 21">W1435</strain>
    </source>
</reference>
<evidence type="ECO:0000256" key="12">
    <source>
        <dbReference type="ARBA" id="ARBA00023136"/>
    </source>
</evidence>
<evidence type="ECO:0000256" key="4">
    <source>
        <dbReference type="ARBA" id="ARBA00022519"/>
    </source>
</evidence>
<dbReference type="AlphaFoldDB" id="A0A0K1NJJ0"/>
<dbReference type="PANTHER" id="PTHR30627">
    <property type="entry name" value="PEPTIDOGLYCAN D,D-TRANSPEPTIDASE"/>
    <property type="match status" value="1"/>
</dbReference>
<sequence length="788" mass="89146">MKNYDLEKRRLVLSAVAIGIVVIYIIRLFALQIASDDYRKSADSNAFLKKIEFPSRGSITDRKGKLLVYNQPAYDIMVVTNEMAGHLDTLEFCKALNITKADFINRMVNLKDRNKNPGYSRFTQQLFLSQLSDKDFSAFQEKLYRFPGFYIQKRSVRQYQRPIAAHVLGDVAEVSQSDVEEDDYYQPGDYIGKMGVEREYEKDLRGVKGVQILLRDAHGQIQGRYQNGKYDQRPHPGRDVQLGIDADLQELGERLMEGKLGAVVAIEPKTGQVLAMVSSPTFDPRSMIGKMRGKYQHDMTLDPAKPLLNRAIMGQYPPGSTFKTGQAVTYYTEGIVSDSTRYPCHHGFNFKGLHVGCHSHGAPIALVPSISTSCNSYFCWGLYHMLSNRKKYKTLEDAMDVWRDYMVSMGFGYKLGIDLPGEKRGMIPNAKFYDNAFKKWNPLSVISISIGQGEVNLTPLQIANLGATIANRGYYITPHVVRHVQGKKLDKKYLEQHRTKGSVRSYQEVVAGMVSSVRGGTCAHAVHPGYSLAGKTGTAQNRGKDHSVFMGFAPVDTPKIAIAVYVENGGFGAEFGVPIGSLMIEQYINGMLTDGDAARATAIQKRHISYPFKRPMSRTDSLRLDSIKRVNIIRDSLKKVREKQDQAEAERVKEAQARKDAEEKEKKRQPQNEPAIRVEPEKLIKPEKKAKDKGGDKKEKEKEKNKDTRKENKEKPKVKEKPKEQPKGKPKEQPKAKPKEQVKEKPKEQPKVKPKEQVKNKPKEQPKEKSKVQTKDKQKSKETVKRAK</sequence>
<dbReference type="PANTHER" id="PTHR30627:SF2">
    <property type="entry name" value="PEPTIDOGLYCAN D,D-TRANSPEPTIDASE MRDA"/>
    <property type="match status" value="1"/>
</dbReference>
<proteinExistence type="predicted"/>
<feature type="domain" description="Penicillin-binding protein transpeptidase" evidence="16">
    <location>
        <begin position="261"/>
        <end position="570"/>
    </location>
</feature>
<dbReference type="GO" id="GO:0071972">
    <property type="term" value="F:peptidoglycan L,D-transpeptidase activity"/>
    <property type="evidence" value="ECO:0007669"/>
    <property type="project" value="TreeGrafter"/>
</dbReference>
<gene>
    <name evidence="19" type="primary">mrdA</name>
    <name evidence="18" type="ORF">ADJ77_04235</name>
    <name evidence="19" type="ORF">J5A51_11355</name>
</gene>
<dbReference type="EC" id="3.4.16.4" evidence="19"/>
<dbReference type="InterPro" id="IPR017790">
    <property type="entry name" value="Penicillin-binding_protein_2"/>
</dbReference>
<evidence type="ECO:0000313" key="21">
    <source>
        <dbReference type="Proteomes" id="UP000682005"/>
    </source>
</evidence>
<dbReference type="GO" id="GO:0008360">
    <property type="term" value="P:regulation of cell shape"/>
    <property type="evidence" value="ECO:0007669"/>
    <property type="project" value="UniProtKB-KW"/>
</dbReference>
<keyword evidence="11 15" id="KW-1133">Transmembrane helix</keyword>
<dbReference type="GO" id="GO:0006508">
    <property type="term" value="P:proteolysis"/>
    <property type="evidence" value="ECO:0007669"/>
    <property type="project" value="UniProtKB-KW"/>
</dbReference>
<feature type="domain" description="Penicillin-binding protein dimerisation" evidence="17">
    <location>
        <begin position="54"/>
        <end position="223"/>
    </location>
</feature>
<dbReference type="Gene3D" id="3.40.710.10">
    <property type="entry name" value="DD-peptidase/beta-lactamase superfamily"/>
    <property type="match status" value="1"/>
</dbReference>
<keyword evidence="6" id="KW-0645">Protease</keyword>
<dbReference type="GO" id="GO:0008658">
    <property type="term" value="F:penicillin binding"/>
    <property type="evidence" value="ECO:0007669"/>
    <property type="project" value="InterPro"/>
</dbReference>
<dbReference type="KEGG" id="pfus:ADJ77_04235"/>
<evidence type="ECO:0000256" key="9">
    <source>
        <dbReference type="ARBA" id="ARBA00022960"/>
    </source>
</evidence>
<evidence type="ECO:0000313" key="18">
    <source>
        <dbReference type="EMBL" id="AKU69038.1"/>
    </source>
</evidence>
<keyword evidence="5 19" id="KW-0121">Carboxypeptidase</keyword>
<dbReference type="SUPFAM" id="SSF56519">
    <property type="entry name" value="Penicillin binding protein dimerisation domain"/>
    <property type="match status" value="1"/>
</dbReference>
<protein>
    <submittedName>
        <fullName evidence="18 19">Penicillin-binding protein</fullName>
        <ecNumber evidence="19">3.4.16.4</ecNumber>
    </submittedName>
</protein>
<dbReference type="InterPro" id="IPR050515">
    <property type="entry name" value="Beta-lactam/transpept"/>
</dbReference>
<evidence type="ECO:0000256" key="15">
    <source>
        <dbReference type="SAM" id="Phobius"/>
    </source>
</evidence>
<keyword evidence="13" id="KW-0961">Cell wall biogenesis/degradation</keyword>
<feature type="region of interest" description="Disordered" evidence="14">
    <location>
        <begin position="639"/>
        <end position="788"/>
    </location>
</feature>
<evidence type="ECO:0000256" key="1">
    <source>
        <dbReference type="ARBA" id="ARBA00004167"/>
    </source>
</evidence>
<dbReference type="EMBL" id="CP072370">
    <property type="protein sequence ID" value="QUB86665.1"/>
    <property type="molecule type" value="Genomic_DNA"/>
</dbReference>
<keyword evidence="12 15" id="KW-0472">Membrane</keyword>
<keyword evidence="7 15" id="KW-0812">Transmembrane</keyword>
<evidence type="ECO:0000256" key="7">
    <source>
        <dbReference type="ARBA" id="ARBA00022692"/>
    </source>
</evidence>
<evidence type="ECO:0000313" key="19">
    <source>
        <dbReference type="EMBL" id="QUB86665.1"/>
    </source>
</evidence>
<dbReference type="Pfam" id="PF03717">
    <property type="entry name" value="PBP_dimer"/>
    <property type="match status" value="1"/>
</dbReference>
<evidence type="ECO:0000256" key="2">
    <source>
        <dbReference type="ARBA" id="ARBA00004236"/>
    </source>
</evidence>
<evidence type="ECO:0000259" key="17">
    <source>
        <dbReference type="Pfam" id="PF03717"/>
    </source>
</evidence>
<dbReference type="STRING" id="1236517.ADJ77_04235"/>
<organism evidence="18 20">
    <name type="scientific">Prevotella fusca JCM 17724</name>
    <dbReference type="NCBI Taxonomy" id="1236517"/>
    <lineage>
        <taxon>Bacteria</taxon>
        <taxon>Pseudomonadati</taxon>
        <taxon>Bacteroidota</taxon>
        <taxon>Bacteroidia</taxon>
        <taxon>Bacteroidales</taxon>
        <taxon>Prevotellaceae</taxon>
        <taxon>Prevotella</taxon>
    </lineage>
</organism>
<dbReference type="GO" id="GO:0009252">
    <property type="term" value="P:peptidoglycan biosynthetic process"/>
    <property type="evidence" value="ECO:0007669"/>
    <property type="project" value="UniProtKB-KW"/>
</dbReference>
<dbReference type="Pfam" id="PF00905">
    <property type="entry name" value="Transpeptidase"/>
    <property type="match status" value="1"/>
</dbReference>